<proteinExistence type="predicted"/>
<gene>
    <name evidence="1" type="primary">IL-3A_305R</name>
    <name evidence="1" type="ORF">PBCVIL3A_305R</name>
</gene>
<reference evidence="1 2" key="1">
    <citation type="submission" date="2012-10" db="EMBL/GenBank/DDBJ databases">
        <title>Towards defining the chloroviruses: a genomic journey through a genus of large DNA viruses.</title>
        <authorList>
            <person name="Jeanniard A."/>
            <person name="Dunigan D.D."/>
            <person name="Gurnon J.R."/>
            <person name="Agarkova I."/>
            <person name="Kang M."/>
            <person name="Vitek J."/>
            <person name="Duncan G."/>
            <person name="McClung O.W."/>
            <person name="Larsen M."/>
            <person name="Claverie J.-M."/>
            <person name="Van Etten J.L."/>
            <person name="Blanc G."/>
        </authorList>
    </citation>
    <scope>NUCLEOTIDE SEQUENCE [LARGE SCALE GENOMIC DNA]</scope>
</reference>
<name>M1H584_PBCVI</name>
<organismHost>
    <name type="scientific">Chlorella</name>
    <dbReference type="NCBI Taxonomy" id="3071"/>
</organismHost>
<organism evidence="1 2">
    <name type="scientific">Paramecium bursaria Chlorella virus IL3A</name>
    <name type="common">PBCV-IL3A</name>
    <dbReference type="NCBI Taxonomy" id="46019"/>
    <lineage>
        <taxon>Viruses</taxon>
        <taxon>Varidnaviria</taxon>
        <taxon>Bamfordvirae</taxon>
        <taxon>Nucleocytoviricota</taxon>
        <taxon>Megaviricetes</taxon>
        <taxon>Algavirales</taxon>
        <taxon>Phycodnaviridae</taxon>
        <taxon>Chlorovirus</taxon>
        <taxon>Chlorovirus illinoense</taxon>
    </lineage>
</organism>
<dbReference type="EMBL" id="JX997169">
    <property type="protein sequence ID" value="AGE53853.1"/>
    <property type="molecule type" value="Genomic_DNA"/>
</dbReference>
<dbReference type="Proteomes" id="UP000247091">
    <property type="component" value="Segment"/>
</dbReference>
<protein>
    <submittedName>
        <fullName evidence="1">Uncharacterized protein</fullName>
    </submittedName>
</protein>
<accession>M1H584</accession>
<dbReference type="InterPro" id="IPR009820">
    <property type="entry name" value="DUF1390"/>
</dbReference>
<dbReference type="Pfam" id="PF07150">
    <property type="entry name" value="DUF1390"/>
    <property type="match status" value="1"/>
</dbReference>
<evidence type="ECO:0000313" key="1">
    <source>
        <dbReference type="EMBL" id="AGE53853.1"/>
    </source>
</evidence>
<sequence>MWLTWLTSHIFFSKKNLRFHIYHMVNMKTFDIKLHRCACGYETVNTSHANRHKKSSCGHEMKSETKRFVLEEDIPKTTGNIHTNNVSGDLVSGDKINYIDNKQITFNLMVPDGDTRTVIYKALKSPQFQRELNGEFQPENIPALIFRHTKGRGIVRPDGEKAIHVEDDKVHEKDFGGKVVKTPINKYAKQFINDATCTLENNTDVIQPKFAKELVDDLKTENLPGHKRDEKVSGVEALKNYASGSHVVYKYPAETRGFVSRAVDAVKKEIRHANG</sequence>
<evidence type="ECO:0000313" key="2">
    <source>
        <dbReference type="Proteomes" id="UP000247091"/>
    </source>
</evidence>